<sequence>MTNKLKLNLQHFAQIDTPPQDFNPDNVLMHEQPDGTLLNQFNEPILQDVLENSKIMQLGKFQDMGGNSEKAFSFWADKPGAYWVGEGEKIQTSKPTHVEASMRSHKLGVILLASREYLNYTYADFFEAMKPQIAEAFRKKFDAAGILNVENPFNQSIDTAAVNSGNVVTGGISYNNLLQLEDVLLADDVEANGFISKAQNKTALRQARELDSNGDPVGESIYDRSSNTIDGIQAVDLKSADMPKGTLYAGDFDHLYYGIPYNISYEISTQAQLSTIQNADGSPVNLYEQELIALRATMDVALLIAKDDAFAKLEDGETTTTTTTASV</sequence>
<evidence type="ECO:0000256" key="1">
    <source>
        <dbReference type="ARBA" id="ARBA00004328"/>
    </source>
</evidence>
<comment type="caution">
    <text evidence="3">The sequence shown here is derived from an EMBL/GenBank/DDBJ whole genome shotgun (WGS) entry which is preliminary data.</text>
</comment>
<feature type="domain" description="Phage capsid-like C-terminal" evidence="2">
    <location>
        <begin position="36"/>
        <end position="314"/>
    </location>
</feature>
<proteinExistence type="predicted"/>
<evidence type="ECO:0000313" key="4">
    <source>
        <dbReference type="Proteomes" id="UP001152422"/>
    </source>
</evidence>
<dbReference type="Pfam" id="PF05065">
    <property type="entry name" value="Phage_capsid"/>
    <property type="match status" value="1"/>
</dbReference>
<reference evidence="3" key="1">
    <citation type="submission" date="2022-05" db="EMBL/GenBank/DDBJ databases">
        <title>Comparative genomics of Staphylococcus equorum isolates.</title>
        <authorList>
            <person name="Luelf R.H."/>
        </authorList>
    </citation>
    <scope>NUCLEOTIDE SEQUENCE</scope>
    <source>
        <strain evidence="3">TMW 2.2497</strain>
    </source>
</reference>
<keyword evidence="4" id="KW-1185">Reference proteome</keyword>
<evidence type="ECO:0000313" key="3">
    <source>
        <dbReference type="EMBL" id="MDG0847271.1"/>
    </source>
</evidence>
<dbReference type="EMBL" id="JAMBQA010000012">
    <property type="protein sequence ID" value="MDG0847271.1"/>
    <property type="molecule type" value="Genomic_DNA"/>
</dbReference>
<organism evidence="3 4">
    <name type="scientific">Staphylococcus equorum</name>
    <dbReference type="NCBI Taxonomy" id="246432"/>
    <lineage>
        <taxon>Bacteria</taxon>
        <taxon>Bacillati</taxon>
        <taxon>Bacillota</taxon>
        <taxon>Bacilli</taxon>
        <taxon>Bacillales</taxon>
        <taxon>Staphylococcaceae</taxon>
        <taxon>Staphylococcus</taxon>
    </lineage>
</organism>
<gene>
    <name evidence="3" type="ORF">M4L89_13655</name>
</gene>
<dbReference type="SUPFAM" id="SSF56563">
    <property type="entry name" value="Major capsid protein gp5"/>
    <property type="match status" value="1"/>
</dbReference>
<dbReference type="Proteomes" id="UP001152422">
    <property type="component" value="Unassembled WGS sequence"/>
</dbReference>
<dbReference type="InterPro" id="IPR024455">
    <property type="entry name" value="Phage_capsid"/>
</dbReference>
<dbReference type="NCBIfam" id="TIGR01554">
    <property type="entry name" value="major_cap_HK97"/>
    <property type="match status" value="1"/>
</dbReference>
<dbReference type="InterPro" id="IPR054612">
    <property type="entry name" value="Phage_capsid-like_C"/>
</dbReference>
<evidence type="ECO:0000259" key="2">
    <source>
        <dbReference type="Pfam" id="PF05065"/>
    </source>
</evidence>
<comment type="subcellular location">
    <subcellularLocation>
        <location evidence="1">Virion</location>
    </subcellularLocation>
</comment>
<name>A0A9X4QZ90_9STAP</name>
<dbReference type="RefSeq" id="WP_277583637.1">
    <property type="nucleotide sequence ID" value="NZ_JAMBPY010000015.1"/>
</dbReference>
<protein>
    <submittedName>
        <fullName evidence="3">Phage major capsid protein</fullName>
    </submittedName>
</protein>
<dbReference type="AlphaFoldDB" id="A0A9X4QZ90"/>
<accession>A0A9X4QZ90</accession>